<dbReference type="OrthoDB" id="366411at2"/>
<evidence type="ECO:0000313" key="3">
    <source>
        <dbReference type="Proteomes" id="UP000007383"/>
    </source>
</evidence>
<dbReference type="EMBL" id="CP003282">
    <property type="protein sequence ID" value="AFG38018.1"/>
    <property type="molecule type" value="Genomic_DNA"/>
</dbReference>
<dbReference type="Proteomes" id="UP000007383">
    <property type="component" value="Chromosome"/>
</dbReference>
<keyword evidence="1" id="KW-0732">Signal</keyword>
<dbReference type="STRING" id="889378.Spiaf_1967"/>
<protein>
    <recommendedName>
        <fullName evidence="4">TonB-dependent receptor-like beta-barrel domain-containing protein</fullName>
    </recommendedName>
</protein>
<sequence>MEMTRFTPSRFMIIALLLLPLYAAGQSDAPEEPEIVLPTALLRVDGIPFERVEAVLPGAAQLVLPELVIPLPSVQEMEVQPRLLLPDITDDLDPVETSVFSTGSITAGSRNLIEGQLGVFKLGQDPRFRLTFSHQGVDGYGGKSPGTGFFRSEQRLDGWLGSTAGPVQFETGAGFTEWQEGLQQTSDSYYSTILRFLSGHGEVELRPDELIGVYGSLHAGSASRRLSVSETEEVPESDDEDYLQAGARVAVELPAFTLSLGAEYGLQALGAGGMDSIDILHDGAITVSFDAQPSSRVDLYGNAGALWLVGDRFEYPFTLGVNYRSSDWVEFQGSFGRRAQRTLLHDLWRDIPLLRLPAGRSPDPAMEWFAGGRMQADFVEQNLRLQGGVDYIIEFQDRVLPGAYLFDVVPDGDDPDAFPQIGFSWDTYDGVELQTHLQLQYQLSGFARLQAGYRGALPLFSTRGNPVVPQHLGQLGITLGSENGMYGGGADLEAPVYSVASLPYLDLHSYVQVTDGIVLRAAIRDLLAPLIDGDRYQFDVSSDNGTPGFSPFIEPGIRFTLSAEITL</sequence>
<evidence type="ECO:0000313" key="2">
    <source>
        <dbReference type="EMBL" id="AFG38018.1"/>
    </source>
</evidence>
<evidence type="ECO:0008006" key="4">
    <source>
        <dbReference type="Google" id="ProtNLM"/>
    </source>
</evidence>
<proteinExistence type="predicted"/>
<keyword evidence="3" id="KW-1185">Reference proteome</keyword>
<dbReference type="HOGENOM" id="CLU_480524_0_0_12"/>
<organism evidence="2 3">
    <name type="scientific">Spirochaeta africana (strain ATCC 700263 / DSM 8902 / Z-7692)</name>
    <dbReference type="NCBI Taxonomy" id="889378"/>
    <lineage>
        <taxon>Bacteria</taxon>
        <taxon>Pseudomonadati</taxon>
        <taxon>Spirochaetota</taxon>
        <taxon>Spirochaetia</taxon>
        <taxon>Spirochaetales</taxon>
        <taxon>Spirochaetaceae</taxon>
        <taxon>Spirochaeta</taxon>
    </lineage>
</organism>
<evidence type="ECO:0000256" key="1">
    <source>
        <dbReference type="SAM" id="SignalP"/>
    </source>
</evidence>
<dbReference type="KEGG" id="sfc:Spiaf_1967"/>
<feature type="signal peptide" evidence="1">
    <location>
        <begin position="1"/>
        <end position="23"/>
    </location>
</feature>
<gene>
    <name evidence="2" type="ordered locus">Spiaf_1967</name>
</gene>
<feature type="chain" id="PRO_5003623630" description="TonB-dependent receptor-like beta-barrel domain-containing protein" evidence="1">
    <location>
        <begin position="24"/>
        <end position="567"/>
    </location>
</feature>
<dbReference type="PATRIC" id="fig|889378.3.peg.1954"/>
<name>H9UKH5_SPIAZ</name>
<dbReference type="RefSeq" id="WP_014456001.1">
    <property type="nucleotide sequence ID" value="NC_017098.1"/>
</dbReference>
<reference evidence="3" key="1">
    <citation type="journal article" date="2013" name="Stand. Genomic Sci.">
        <title>Complete genome sequence of the halophilic bacterium Spirochaeta africana type strain (Z-7692(T)) from the alkaline Lake Magadi in the East African Rift.</title>
        <authorList>
            <person name="Liolos K."/>
            <person name="Abt B."/>
            <person name="Scheuner C."/>
            <person name="Teshima H."/>
            <person name="Held B."/>
            <person name="Lapidus A."/>
            <person name="Nolan M."/>
            <person name="Lucas S."/>
            <person name="Deshpande S."/>
            <person name="Cheng J.F."/>
            <person name="Tapia R."/>
            <person name="Goodwin L.A."/>
            <person name="Pitluck S."/>
            <person name="Pagani I."/>
            <person name="Ivanova N."/>
            <person name="Mavromatis K."/>
            <person name="Mikhailova N."/>
            <person name="Huntemann M."/>
            <person name="Pati A."/>
            <person name="Chen A."/>
            <person name="Palaniappan K."/>
            <person name="Land M."/>
            <person name="Rohde M."/>
            <person name="Tindall B.J."/>
            <person name="Detter J.C."/>
            <person name="Goker M."/>
            <person name="Bristow J."/>
            <person name="Eisen J.A."/>
            <person name="Markowitz V."/>
            <person name="Hugenholtz P."/>
            <person name="Woyke T."/>
            <person name="Klenk H.P."/>
            <person name="Kyrpides N.C."/>
        </authorList>
    </citation>
    <scope>NUCLEOTIDE SEQUENCE</scope>
    <source>
        <strain evidence="3">ATCC 700263 / DSM 8902 / Z-7692</strain>
    </source>
</reference>
<accession>H9UKH5</accession>
<dbReference type="AlphaFoldDB" id="H9UKH5"/>